<dbReference type="PANTHER" id="PTHR42920">
    <property type="entry name" value="OS03G0707200 PROTEIN-RELATED"/>
    <property type="match status" value="1"/>
</dbReference>
<dbReference type="AlphaFoldDB" id="A0A087SIS1"/>
<dbReference type="GeneID" id="23613858"/>
<dbReference type="RefSeq" id="XP_011398521.1">
    <property type="nucleotide sequence ID" value="XM_011400219.1"/>
</dbReference>
<dbReference type="GO" id="GO:0005886">
    <property type="term" value="C:plasma membrane"/>
    <property type="evidence" value="ECO:0007669"/>
    <property type="project" value="UniProtKB-SubCell"/>
</dbReference>
<dbReference type="EMBL" id="QOKY01000204">
    <property type="protein sequence ID" value="RMZ52497.1"/>
    <property type="molecule type" value="Genomic_DNA"/>
</dbReference>
<dbReference type="Proteomes" id="UP000279271">
    <property type="component" value="Unassembled WGS sequence"/>
</dbReference>
<sequence length="242" mass="24301">MLGSLEIGLYNTTGTTAQAWGLEVTGATRSAFLIQASALFTPMLAAVGGQRLTTNAWLGSALGLAGTLAVVGDTTQGGAGFGAGVSGGDLLTLGAAAAYSAATVRIPVYARRVQPLQLALGKSLFLGAVSCAALGLQVQQHQAHLWDGWRDGWQGWAAIAWSASGPGALAAYLHVQGQSSVDAVTAQIAFSAVPLWSALLTALLLPGDSALGPLTWVGGGCMVIAGVVGVLPPKPTPAEAKK</sequence>
<evidence type="ECO:0000256" key="4">
    <source>
        <dbReference type="ARBA" id="ARBA00022692"/>
    </source>
</evidence>
<evidence type="ECO:0000256" key="6">
    <source>
        <dbReference type="ARBA" id="ARBA00023136"/>
    </source>
</evidence>
<reference evidence="10" key="4">
    <citation type="submission" date="2018-11" db="EMBL/GenBank/DDBJ databases">
        <title>Characterization of plant carbon substrate utilization by Auxenochlorella protothecoides.</title>
        <authorList>
            <person name="Vogler B.W."/>
            <person name="Starkenburg S.R."/>
            <person name="Sudasinghe N."/>
            <person name="Schambach J.Y."/>
            <person name="Rollin J.A."/>
            <person name="Pattathil S."/>
            <person name="Barry A.N."/>
        </authorList>
    </citation>
    <scope>NUCLEOTIDE SEQUENCE [LARGE SCALE GENOMIC DNA]</scope>
    <source>
        <strain evidence="10">UTEX 25</strain>
    </source>
</reference>
<dbReference type="InterPro" id="IPR000620">
    <property type="entry name" value="EamA_dom"/>
</dbReference>
<evidence type="ECO:0000256" key="2">
    <source>
        <dbReference type="ARBA" id="ARBA00007635"/>
    </source>
</evidence>
<organism evidence="9 11">
    <name type="scientific">Auxenochlorella protothecoides</name>
    <name type="common">Green microalga</name>
    <name type="synonym">Chlorella protothecoides</name>
    <dbReference type="NCBI Taxonomy" id="3075"/>
    <lineage>
        <taxon>Eukaryota</taxon>
        <taxon>Viridiplantae</taxon>
        <taxon>Chlorophyta</taxon>
        <taxon>core chlorophytes</taxon>
        <taxon>Trebouxiophyceae</taxon>
        <taxon>Chlorellales</taxon>
        <taxon>Chlorellaceae</taxon>
        <taxon>Auxenochlorella</taxon>
    </lineage>
</organism>
<evidence type="ECO:0000313" key="12">
    <source>
        <dbReference type="Proteomes" id="UP000279271"/>
    </source>
</evidence>
<accession>A0A087SIS1</accession>
<dbReference type="KEGG" id="apro:F751_2467"/>
<protein>
    <recommendedName>
        <fullName evidence="8">EamA domain-containing protein</fullName>
    </recommendedName>
</protein>
<feature type="transmembrane region" description="Helical" evidence="7">
    <location>
        <begin position="187"/>
        <end position="205"/>
    </location>
</feature>
<comment type="similarity">
    <text evidence="2">Belongs to the drug/metabolite transporter (DMT) superfamily. Plant drug/metabolite exporter (P-DME) (TC 2.A.7.4) family.</text>
</comment>
<dbReference type="eggNOG" id="ENOG502S191">
    <property type="taxonomic scope" value="Eukaryota"/>
</dbReference>
<evidence type="ECO:0000313" key="11">
    <source>
        <dbReference type="Proteomes" id="UP000028924"/>
    </source>
</evidence>
<evidence type="ECO:0000256" key="5">
    <source>
        <dbReference type="ARBA" id="ARBA00022989"/>
    </source>
</evidence>
<comment type="subcellular location">
    <subcellularLocation>
        <location evidence="1">Cell membrane</location>
        <topology evidence="1">Multi-pass membrane protein</topology>
    </subcellularLocation>
</comment>
<name>A0A087SIS1_AUXPR</name>
<dbReference type="EMBL" id="KL662122">
    <property type="protein sequence ID" value="KFM25625.1"/>
    <property type="molecule type" value="Genomic_DNA"/>
</dbReference>
<feature type="transmembrane region" description="Helical" evidence="7">
    <location>
        <begin position="211"/>
        <end position="232"/>
    </location>
</feature>
<keyword evidence="11" id="KW-1185">Reference proteome</keyword>
<dbReference type="PANTHER" id="PTHR42920:SF23">
    <property type="entry name" value="EAMA DOMAIN-CONTAINING PROTEIN"/>
    <property type="match status" value="1"/>
</dbReference>
<dbReference type="InterPro" id="IPR037185">
    <property type="entry name" value="EmrE-like"/>
</dbReference>
<reference evidence="10" key="3">
    <citation type="submission" date="2018-10" db="EMBL/GenBank/DDBJ databases">
        <authorList>
            <person name="Hovde B."/>
            <person name="Zhang X."/>
        </authorList>
    </citation>
    <scope>NUCLEOTIDE SEQUENCE [LARGE SCALE GENOMIC DNA]</scope>
    <source>
        <strain evidence="10">UTEX 25</strain>
    </source>
</reference>
<gene>
    <name evidence="10" type="ORF">APUTEX25_003640</name>
    <name evidence="9" type="ORF">F751_2467</name>
</gene>
<keyword evidence="6 7" id="KW-0472">Membrane</keyword>
<feature type="transmembrane region" description="Helical" evidence="7">
    <location>
        <begin position="119"/>
        <end position="136"/>
    </location>
</feature>
<dbReference type="Proteomes" id="UP000028924">
    <property type="component" value="Unassembled WGS sequence"/>
</dbReference>
<keyword evidence="4 7" id="KW-0812">Transmembrane</keyword>
<keyword evidence="3" id="KW-1003">Cell membrane</keyword>
<reference evidence="9 11" key="1">
    <citation type="journal article" date="2014" name="BMC Genomics">
        <title>Oil accumulation mechanisms of the oleaginous microalga Chlorella protothecoides revealed through its genome, transcriptomes, and proteomes.</title>
        <authorList>
            <person name="Gao C."/>
            <person name="Wang Y."/>
            <person name="Shen Y."/>
            <person name="Yan D."/>
            <person name="He X."/>
            <person name="Dai J."/>
            <person name="Wu Q."/>
        </authorList>
    </citation>
    <scope>NUCLEOTIDE SEQUENCE [LARGE SCALE GENOMIC DNA]</scope>
    <source>
        <strain evidence="9 11">0710</strain>
    </source>
</reference>
<evidence type="ECO:0000256" key="3">
    <source>
        <dbReference type="ARBA" id="ARBA00022475"/>
    </source>
</evidence>
<evidence type="ECO:0000313" key="10">
    <source>
        <dbReference type="EMBL" id="RMZ52497.1"/>
    </source>
</evidence>
<evidence type="ECO:0000313" key="9">
    <source>
        <dbReference type="EMBL" id="KFM25625.1"/>
    </source>
</evidence>
<evidence type="ECO:0000256" key="1">
    <source>
        <dbReference type="ARBA" id="ARBA00004651"/>
    </source>
</evidence>
<evidence type="ECO:0000256" key="7">
    <source>
        <dbReference type="SAM" id="Phobius"/>
    </source>
</evidence>
<dbReference type="InterPro" id="IPR051258">
    <property type="entry name" value="Diverse_Substrate_Transporter"/>
</dbReference>
<reference evidence="12" key="2">
    <citation type="journal article" date="2018" name="Algal Res.">
        <title>Characterization of plant carbon substrate utilization by Auxenochlorella protothecoides.</title>
        <authorList>
            <person name="Vogler B.W."/>
            <person name="Starkenburg S.R."/>
            <person name="Sudasinghe N."/>
            <person name="Schambach J.Y."/>
            <person name="Rollin J.A."/>
            <person name="Pattathil S."/>
            <person name="Barry A.N."/>
        </authorList>
    </citation>
    <scope>NUCLEOTIDE SEQUENCE [LARGE SCALE GENOMIC DNA]</scope>
    <source>
        <strain evidence="12">UTEX 25</strain>
    </source>
</reference>
<evidence type="ECO:0000259" key="8">
    <source>
        <dbReference type="Pfam" id="PF00892"/>
    </source>
</evidence>
<proteinExistence type="inferred from homology"/>
<dbReference type="Pfam" id="PF00892">
    <property type="entry name" value="EamA"/>
    <property type="match status" value="1"/>
</dbReference>
<feature type="domain" description="EamA" evidence="8">
    <location>
        <begin position="88"/>
        <end position="228"/>
    </location>
</feature>
<keyword evidence="5 7" id="KW-1133">Transmembrane helix</keyword>
<dbReference type="SUPFAM" id="SSF103481">
    <property type="entry name" value="Multidrug resistance efflux transporter EmrE"/>
    <property type="match status" value="2"/>
</dbReference>
<feature type="transmembrane region" description="Helical" evidence="7">
    <location>
        <begin position="156"/>
        <end position="175"/>
    </location>
</feature>
<dbReference type="OrthoDB" id="2017960at2759"/>